<feature type="domain" description="Metallo-beta-lactamase" evidence="2">
    <location>
        <begin position="19"/>
        <end position="207"/>
    </location>
</feature>
<proteinExistence type="predicted"/>
<dbReference type="RefSeq" id="WP_131152511.1">
    <property type="nucleotide sequence ID" value="NZ_SJTG01000007.1"/>
</dbReference>
<dbReference type="SMART" id="SM00849">
    <property type="entry name" value="Lactamase_B"/>
    <property type="match status" value="1"/>
</dbReference>
<accession>A0A4R0YDL7</accession>
<keyword evidence="4" id="KW-1185">Reference proteome</keyword>
<dbReference type="Proteomes" id="UP000291822">
    <property type="component" value="Unassembled WGS sequence"/>
</dbReference>
<dbReference type="CDD" id="cd07724">
    <property type="entry name" value="POD-like_MBL-fold"/>
    <property type="match status" value="1"/>
</dbReference>
<organism evidence="3 4">
    <name type="scientific">Dyella soli</name>
    <dbReference type="NCBI Taxonomy" id="522319"/>
    <lineage>
        <taxon>Bacteria</taxon>
        <taxon>Pseudomonadati</taxon>
        <taxon>Pseudomonadota</taxon>
        <taxon>Gammaproteobacteria</taxon>
        <taxon>Lysobacterales</taxon>
        <taxon>Rhodanobacteraceae</taxon>
        <taxon>Dyella</taxon>
    </lineage>
</organism>
<dbReference type="PANTHER" id="PTHR43084:SF1">
    <property type="entry name" value="PERSULFIDE DIOXYGENASE ETHE1, MITOCHONDRIAL"/>
    <property type="match status" value="1"/>
</dbReference>
<dbReference type="InterPro" id="IPR001279">
    <property type="entry name" value="Metallo-B-lactamas"/>
</dbReference>
<dbReference type="GO" id="GO:0006749">
    <property type="term" value="P:glutathione metabolic process"/>
    <property type="evidence" value="ECO:0007669"/>
    <property type="project" value="InterPro"/>
</dbReference>
<dbReference type="GO" id="GO:0046872">
    <property type="term" value="F:metal ion binding"/>
    <property type="evidence" value="ECO:0007669"/>
    <property type="project" value="UniProtKB-KW"/>
</dbReference>
<reference evidence="3 4" key="1">
    <citation type="submission" date="2019-02" db="EMBL/GenBank/DDBJ databases">
        <title>Dyella amyloliquefaciens sp. nov., isolated from forest soil.</title>
        <authorList>
            <person name="Gao Z.-H."/>
            <person name="Qiu L.-H."/>
        </authorList>
    </citation>
    <scope>NUCLEOTIDE SEQUENCE [LARGE SCALE GENOMIC DNA]</scope>
    <source>
        <strain evidence="3 4">KACC 12747</strain>
    </source>
</reference>
<dbReference type="GO" id="GO:0070813">
    <property type="term" value="P:hydrogen sulfide metabolic process"/>
    <property type="evidence" value="ECO:0007669"/>
    <property type="project" value="TreeGrafter"/>
</dbReference>
<evidence type="ECO:0000259" key="2">
    <source>
        <dbReference type="SMART" id="SM00849"/>
    </source>
</evidence>
<dbReference type="GO" id="GO:0016787">
    <property type="term" value="F:hydrolase activity"/>
    <property type="evidence" value="ECO:0007669"/>
    <property type="project" value="UniProtKB-KW"/>
</dbReference>
<protein>
    <submittedName>
        <fullName evidence="3">MBL fold metallo-hydrolase</fullName>
    </submittedName>
</protein>
<dbReference type="InterPro" id="IPR044528">
    <property type="entry name" value="POD-like_MBL-fold"/>
</dbReference>
<dbReference type="EMBL" id="SJTG01000007">
    <property type="protein sequence ID" value="TCI06084.1"/>
    <property type="molecule type" value="Genomic_DNA"/>
</dbReference>
<evidence type="ECO:0000313" key="4">
    <source>
        <dbReference type="Proteomes" id="UP000291822"/>
    </source>
</evidence>
<dbReference type="GO" id="GO:0050313">
    <property type="term" value="F:sulfur dioxygenase activity"/>
    <property type="evidence" value="ECO:0007669"/>
    <property type="project" value="InterPro"/>
</dbReference>
<dbReference type="SUPFAM" id="SSF56281">
    <property type="entry name" value="Metallo-hydrolase/oxidoreductase"/>
    <property type="match status" value="1"/>
</dbReference>
<dbReference type="PANTHER" id="PTHR43084">
    <property type="entry name" value="PERSULFIDE DIOXYGENASE ETHE1"/>
    <property type="match status" value="1"/>
</dbReference>
<keyword evidence="3" id="KW-0378">Hydrolase</keyword>
<dbReference type="Gene3D" id="3.60.15.10">
    <property type="entry name" value="Ribonuclease Z/Hydroxyacylglutathione hydrolase-like"/>
    <property type="match status" value="1"/>
</dbReference>
<dbReference type="AlphaFoldDB" id="A0A4R0YDL7"/>
<keyword evidence="1" id="KW-0479">Metal-binding</keyword>
<dbReference type="Pfam" id="PF00753">
    <property type="entry name" value="Lactamase_B"/>
    <property type="match status" value="1"/>
</dbReference>
<sequence length="293" mass="32033">MPDTRSRPEVKAFFHADTNTFTYVVHEGRSAVVIDPVLDYDAAAARVSTVQADAVLAYVKEHRLTVEWILETHAHADHLSAGDHLRDALGARLAIGRGITQVQARFKALFGMGDEFVPDGRQFDQLLDDGDVLHAGVLDIRVMATPGHTDDGLTYVIGDAAFIGDTMFAPETGTARCDFPGGDATRLYRSIHSILALPEDTRLFLCHDYPPASRSAEAQTSIAAQREKNIHVGNGASQDSFVTLRTTRDATLPVPRLILPSLQVNIRAGRLPPPDEDGNRYFRLPLNRLGKAS</sequence>
<evidence type="ECO:0000313" key="3">
    <source>
        <dbReference type="EMBL" id="TCI06084.1"/>
    </source>
</evidence>
<comment type="caution">
    <text evidence="3">The sequence shown here is derived from an EMBL/GenBank/DDBJ whole genome shotgun (WGS) entry which is preliminary data.</text>
</comment>
<name>A0A4R0YDL7_9GAMM</name>
<evidence type="ECO:0000256" key="1">
    <source>
        <dbReference type="ARBA" id="ARBA00022723"/>
    </source>
</evidence>
<dbReference type="InterPro" id="IPR051682">
    <property type="entry name" value="Mito_Persulfide_Diox"/>
</dbReference>
<dbReference type="InterPro" id="IPR036866">
    <property type="entry name" value="RibonucZ/Hydroxyglut_hydro"/>
</dbReference>
<gene>
    <name evidence="3" type="ORF">EZM97_34710</name>
</gene>